<dbReference type="PANTHER" id="PTHR11122:SF13">
    <property type="entry name" value="GLUCOSE-6-PHOSPHATE 1-EPIMERASE"/>
    <property type="match status" value="1"/>
</dbReference>
<evidence type="ECO:0000256" key="2">
    <source>
        <dbReference type="ARBA" id="ARBA00005866"/>
    </source>
</evidence>
<organism evidence="6 7">
    <name type="scientific">Cryobacterium shii</name>
    <dbReference type="NCBI Taxonomy" id="1259235"/>
    <lineage>
        <taxon>Bacteria</taxon>
        <taxon>Bacillati</taxon>
        <taxon>Actinomycetota</taxon>
        <taxon>Actinomycetes</taxon>
        <taxon>Micrococcales</taxon>
        <taxon>Microbacteriaceae</taxon>
        <taxon>Cryobacterium</taxon>
    </lineage>
</organism>
<feature type="region of interest" description="Disordered" evidence="5">
    <location>
        <begin position="1"/>
        <end position="51"/>
    </location>
</feature>
<dbReference type="Gene3D" id="2.70.98.10">
    <property type="match status" value="1"/>
</dbReference>
<evidence type="ECO:0000256" key="4">
    <source>
        <dbReference type="ARBA" id="ARBA00023235"/>
    </source>
</evidence>
<gene>
    <name evidence="6" type="ORF">E3O49_15575</name>
</gene>
<dbReference type="CDD" id="cd09020">
    <property type="entry name" value="D-hex-6-P-epi_like"/>
    <property type="match status" value="1"/>
</dbReference>
<protein>
    <recommendedName>
        <fullName evidence="3">glucose-6-phosphate 1-epimerase</fullName>
        <ecNumber evidence="3">5.1.3.15</ecNumber>
    </recommendedName>
</protein>
<evidence type="ECO:0000256" key="3">
    <source>
        <dbReference type="ARBA" id="ARBA00012083"/>
    </source>
</evidence>
<dbReference type="InterPro" id="IPR014718">
    <property type="entry name" value="GH-type_carb-bd"/>
</dbReference>
<dbReference type="InterPro" id="IPR025532">
    <property type="entry name" value="G6P_1-epimerase"/>
</dbReference>
<evidence type="ECO:0000256" key="1">
    <source>
        <dbReference type="ARBA" id="ARBA00001096"/>
    </source>
</evidence>
<accession>A0AAQ2HEE5</accession>
<evidence type="ECO:0000313" key="7">
    <source>
        <dbReference type="Proteomes" id="UP000297403"/>
    </source>
</evidence>
<dbReference type="Pfam" id="PF01263">
    <property type="entry name" value="Aldose_epim"/>
    <property type="match status" value="1"/>
</dbReference>
<comment type="similarity">
    <text evidence="2">Belongs to the glucose-6-phosphate 1-epimerase family.</text>
</comment>
<dbReference type="PANTHER" id="PTHR11122">
    <property type="entry name" value="APOSPORY-ASSOCIATED PROTEIN C-RELATED"/>
    <property type="match status" value="1"/>
</dbReference>
<dbReference type="GO" id="GO:0047938">
    <property type="term" value="F:glucose-6-phosphate 1-epimerase activity"/>
    <property type="evidence" value="ECO:0007669"/>
    <property type="project" value="UniProtKB-EC"/>
</dbReference>
<evidence type="ECO:0000256" key="5">
    <source>
        <dbReference type="SAM" id="MobiDB-lite"/>
    </source>
</evidence>
<dbReference type="SUPFAM" id="SSF74650">
    <property type="entry name" value="Galactose mutarotase-like"/>
    <property type="match status" value="1"/>
</dbReference>
<comment type="catalytic activity">
    <reaction evidence="1">
        <text>alpha-D-glucose 6-phosphate = beta-D-glucose 6-phosphate</text>
        <dbReference type="Rhea" id="RHEA:16249"/>
        <dbReference type="ChEBI" id="CHEBI:58225"/>
        <dbReference type="ChEBI" id="CHEBI:58247"/>
        <dbReference type="EC" id="5.1.3.15"/>
    </reaction>
</comment>
<reference evidence="6 7" key="1">
    <citation type="submission" date="2019-03" db="EMBL/GenBank/DDBJ databases">
        <title>Genomics of glacier-inhabiting Cryobacterium strains.</title>
        <authorList>
            <person name="Liu Q."/>
            <person name="Xin Y.-H."/>
        </authorList>
    </citation>
    <scope>NUCLEOTIDE SEQUENCE [LARGE SCALE GENOMIC DNA]</scope>
    <source>
        <strain evidence="7">TMT1-22</strain>
    </source>
</reference>
<dbReference type="InterPro" id="IPR011013">
    <property type="entry name" value="Gal_mutarotase_sf_dom"/>
</dbReference>
<feature type="compositionally biased region" description="Low complexity" evidence="5">
    <location>
        <begin position="10"/>
        <end position="30"/>
    </location>
</feature>
<dbReference type="GO" id="GO:0005975">
    <property type="term" value="P:carbohydrate metabolic process"/>
    <property type="evidence" value="ECO:0007669"/>
    <property type="project" value="InterPro"/>
</dbReference>
<name>A0AAQ2HEE5_9MICO</name>
<keyword evidence="4" id="KW-0413">Isomerase</keyword>
<dbReference type="GO" id="GO:0030246">
    <property type="term" value="F:carbohydrate binding"/>
    <property type="evidence" value="ECO:0007669"/>
    <property type="project" value="InterPro"/>
</dbReference>
<sequence length="355" mass="37291">MRPQSPRPVAAGSGHANAAPSSSSSSAHPHATPRRQRGPRPACAPTGPSAGSCETVTMPFAPPVPASLPASVEVGLGSGGLPVVRVAGRQGSAEIYLHGAQVTAWTPAGGRPVLWLSATSRFLPDAAIRGGVPICFPWFGAKAGAPSAAAHGFARLTEWEFVDAQEAGDDVVLTFRLGDTPATRASAWPHRFEALYTVTVGTRLALALRITNLEPEAVTFEEALHTYLRVDDVRDVRVAGLEGAPFLDQLAGLTEVPGASEPVRFEAETDRIYLGTDAAATVIDPAGHSVTIEKRESHSTVVWNPWAAKARSMSDFGDEEWTGMVCVETANIRGDLVRLEPGQSHTMTAVLAAVA</sequence>
<comment type="caution">
    <text evidence="6">The sequence shown here is derived from an EMBL/GenBank/DDBJ whole genome shotgun (WGS) entry which is preliminary data.</text>
</comment>
<keyword evidence="7" id="KW-1185">Reference proteome</keyword>
<dbReference type="InterPro" id="IPR008183">
    <property type="entry name" value="Aldose_1/G6P_1-epimerase"/>
</dbReference>
<dbReference type="AlphaFoldDB" id="A0AAQ2HEE5"/>
<proteinExistence type="inferred from homology"/>
<dbReference type="EMBL" id="SOFY01000084">
    <property type="protein sequence ID" value="TFC41799.1"/>
    <property type="molecule type" value="Genomic_DNA"/>
</dbReference>
<dbReference type="Proteomes" id="UP000297403">
    <property type="component" value="Unassembled WGS sequence"/>
</dbReference>
<evidence type="ECO:0000313" key="6">
    <source>
        <dbReference type="EMBL" id="TFC41799.1"/>
    </source>
</evidence>
<dbReference type="EC" id="5.1.3.15" evidence="3"/>